<evidence type="ECO:0000256" key="1">
    <source>
        <dbReference type="ARBA" id="ARBA00010617"/>
    </source>
</evidence>
<proteinExistence type="inferred from homology"/>
<organism evidence="4 5">
    <name type="scientific">Necator americanus</name>
    <name type="common">Human hookworm</name>
    <dbReference type="NCBI Taxonomy" id="51031"/>
    <lineage>
        <taxon>Eukaryota</taxon>
        <taxon>Metazoa</taxon>
        <taxon>Ecdysozoa</taxon>
        <taxon>Nematoda</taxon>
        <taxon>Chromadorea</taxon>
        <taxon>Rhabditida</taxon>
        <taxon>Rhabditina</taxon>
        <taxon>Rhabditomorpha</taxon>
        <taxon>Strongyloidea</taxon>
        <taxon>Ancylostomatidae</taxon>
        <taxon>Bunostominae</taxon>
        <taxon>Necator</taxon>
    </lineage>
</organism>
<name>A0ABR1DZG6_NECAM</name>
<dbReference type="Pfam" id="PF00067">
    <property type="entry name" value="p450"/>
    <property type="match status" value="1"/>
</dbReference>
<evidence type="ECO:0008006" key="6">
    <source>
        <dbReference type="Google" id="ProtNLM"/>
    </source>
</evidence>
<dbReference type="InterPro" id="IPR036396">
    <property type="entry name" value="Cyt_P450_sf"/>
</dbReference>
<gene>
    <name evidence="4" type="primary">Necator_chrV.g19088</name>
    <name evidence="4" type="ORF">RB195_014296</name>
</gene>
<evidence type="ECO:0000256" key="2">
    <source>
        <dbReference type="ARBA" id="ARBA00023033"/>
    </source>
</evidence>
<keyword evidence="2" id="KW-0503">Monooxygenase</keyword>
<dbReference type="Gene3D" id="1.10.630.10">
    <property type="entry name" value="Cytochrome P450"/>
    <property type="match status" value="1"/>
</dbReference>
<reference evidence="4 5" key="1">
    <citation type="submission" date="2023-08" db="EMBL/GenBank/DDBJ databases">
        <title>A Necator americanus chromosomal reference genome.</title>
        <authorList>
            <person name="Ilik V."/>
            <person name="Petrzelkova K.J."/>
            <person name="Pardy F."/>
            <person name="Fuh T."/>
            <person name="Niatou-Singa F.S."/>
            <person name="Gouil Q."/>
            <person name="Baker L."/>
            <person name="Ritchie M.E."/>
            <person name="Jex A.R."/>
            <person name="Gazzola D."/>
            <person name="Li H."/>
            <person name="Toshio Fujiwara R."/>
            <person name="Zhan B."/>
            <person name="Aroian R.V."/>
            <person name="Pafco B."/>
            <person name="Schwarz E.M."/>
        </authorList>
    </citation>
    <scope>NUCLEOTIDE SEQUENCE [LARGE SCALE GENOMIC DNA]</scope>
    <source>
        <strain evidence="4 5">Aroian</strain>
        <tissue evidence="4">Whole animal</tissue>
    </source>
</reference>
<evidence type="ECO:0000256" key="3">
    <source>
        <dbReference type="SAM" id="MobiDB-lite"/>
    </source>
</evidence>
<keyword evidence="5" id="KW-1185">Reference proteome</keyword>
<comment type="similarity">
    <text evidence="1">Belongs to the cytochrome P450 family.</text>
</comment>
<dbReference type="SUPFAM" id="SSF48264">
    <property type="entry name" value="Cytochrome P450"/>
    <property type="match status" value="1"/>
</dbReference>
<evidence type="ECO:0000313" key="4">
    <source>
        <dbReference type="EMBL" id="KAK6755822.1"/>
    </source>
</evidence>
<accession>A0ABR1DZG6</accession>
<evidence type="ECO:0000313" key="5">
    <source>
        <dbReference type="Proteomes" id="UP001303046"/>
    </source>
</evidence>
<dbReference type="Proteomes" id="UP001303046">
    <property type="component" value="Unassembled WGS sequence"/>
</dbReference>
<protein>
    <recommendedName>
        <fullName evidence="6">Cytochrome P450</fullName>
    </recommendedName>
</protein>
<keyword evidence="2" id="KW-0560">Oxidoreductase</keyword>
<dbReference type="InterPro" id="IPR001128">
    <property type="entry name" value="Cyt_P450"/>
</dbReference>
<dbReference type="EMBL" id="JAVFWL010000005">
    <property type="protein sequence ID" value="KAK6755822.1"/>
    <property type="molecule type" value="Genomic_DNA"/>
</dbReference>
<sequence length="142" mass="16240">MNTEPPVADWISFVLGPRQCTGMRLAHMEEKLALAHLLIRYDIATTNDTMRNEHVERMFAKLGEKSESIGLQLSLRTLFEADGSRNEHEEQLDLRAVQGEKREKGGSGSTWDHRGFSEEDQEYHDHLPNIKVFPALTYVSET</sequence>
<comment type="caution">
    <text evidence="4">The sequence shown here is derived from an EMBL/GenBank/DDBJ whole genome shotgun (WGS) entry which is preliminary data.</text>
</comment>
<feature type="region of interest" description="Disordered" evidence="3">
    <location>
        <begin position="84"/>
        <end position="122"/>
    </location>
</feature>